<dbReference type="InterPro" id="IPR029753">
    <property type="entry name" value="D-isomer_DH_CS"/>
</dbReference>
<dbReference type="SUPFAM" id="SSF52283">
    <property type="entry name" value="Formate/glycerate dehydrogenase catalytic domain-like"/>
    <property type="match status" value="1"/>
</dbReference>
<dbReference type="OrthoDB" id="9805416at2"/>
<dbReference type="Pfam" id="PF00389">
    <property type="entry name" value="2-Hacid_dh"/>
    <property type="match status" value="1"/>
</dbReference>
<dbReference type="SUPFAM" id="SSF51735">
    <property type="entry name" value="NAD(P)-binding Rossmann-fold domains"/>
    <property type="match status" value="1"/>
</dbReference>
<evidence type="ECO:0000259" key="6">
    <source>
        <dbReference type="Pfam" id="PF02826"/>
    </source>
</evidence>
<dbReference type="GO" id="GO:0016616">
    <property type="term" value="F:oxidoreductase activity, acting on the CH-OH group of donors, NAD or NADP as acceptor"/>
    <property type="evidence" value="ECO:0007669"/>
    <property type="project" value="InterPro"/>
</dbReference>
<proteinExistence type="inferred from homology"/>
<dbReference type="InterPro" id="IPR036291">
    <property type="entry name" value="NAD(P)-bd_dom_sf"/>
</dbReference>
<dbReference type="InterPro" id="IPR006139">
    <property type="entry name" value="D-isomer_2_OHA_DH_cat_dom"/>
</dbReference>
<dbReference type="Gene3D" id="3.40.50.720">
    <property type="entry name" value="NAD(P)-binding Rossmann-like Domain"/>
    <property type="match status" value="2"/>
</dbReference>
<comment type="caution">
    <text evidence="7">The sequence shown here is derived from an EMBL/GenBank/DDBJ whole genome shotgun (WGS) entry which is preliminary data.</text>
</comment>
<dbReference type="PROSITE" id="PS00670">
    <property type="entry name" value="D_2_HYDROXYACID_DH_2"/>
    <property type="match status" value="1"/>
</dbReference>
<dbReference type="Proteomes" id="UP000216913">
    <property type="component" value="Unassembled WGS sequence"/>
</dbReference>
<keyword evidence="8" id="KW-1185">Reference proteome</keyword>
<dbReference type="FunFam" id="3.40.50.720:FF:000203">
    <property type="entry name" value="D-3-phosphoglycerate dehydrogenase (SerA)"/>
    <property type="match status" value="1"/>
</dbReference>
<sequence>MGGASVGRPDLRVVRLDLWIDPAFDTAIAQDSRLDLRVLPAQGDAVTAAGLAGAHAYHVSAAKDEVPARWQVSANLLALCPELLCVSSGGAGYDTVDVAACTRAGVAVVNQAGANAASVAEMTFALLLSLVKRLGESEAALRAGTAVSREALMGREIEGRVIGLVGIGEIGRRVARIAAGFGLKVIAYDPLLTDAQITDRGAAPVTFAALLEQADIVSLHCPLNAGTRGMFGTAALRRMKPGALFISTARGGIHDEDALLAALESGHLAGAGLDVWQVEPPPPHSGLLQRSDVAVAFHTGGVTHEGRRKVAQGSATQIIDMLAGRRPDRLLNPEVWPRFLARLAEHGIKVPRPPLL</sequence>
<gene>
    <name evidence="7" type="ORF">CAL25_02010</name>
</gene>
<dbReference type="CDD" id="cd12173">
    <property type="entry name" value="PGDH_4"/>
    <property type="match status" value="1"/>
</dbReference>
<evidence type="ECO:0000259" key="5">
    <source>
        <dbReference type="Pfam" id="PF00389"/>
    </source>
</evidence>
<organism evidence="7 8">
    <name type="scientific">Bordetella genomosp. 5</name>
    <dbReference type="NCBI Taxonomy" id="1395608"/>
    <lineage>
        <taxon>Bacteria</taxon>
        <taxon>Pseudomonadati</taxon>
        <taxon>Pseudomonadota</taxon>
        <taxon>Betaproteobacteria</taxon>
        <taxon>Burkholderiales</taxon>
        <taxon>Alcaligenaceae</taxon>
        <taxon>Bordetella</taxon>
    </lineage>
</organism>
<evidence type="ECO:0000256" key="2">
    <source>
        <dbReference type="ARBA" id="ARBA00023002"/>
    </source>
</evidence>
<evidence type="ECO:0000256" key="4">
    <source>
        <dbReference type="RuleBase" id="RU003719"/>
    </source>
</evidence>
<name>A0A261TZU7_9BORD</name>
<dbReference type="GO" id="GO:0051287">
    <property type="term" value="F:NAD binding"/>
    <property type="evidence" value="ECO:0007669"/>
    <property type="project" value="InterPro"/>
</dbReference>
<keyword evidence="2 4" id="KW-0560">Oxidoreductase</keyword>
<comment type="similarity">
    <text evidence="1 4">Belongs to the D-isomer specific 2-hydroxyacid dehydrogenase family.</text>
</comment>
<dbReference type="RefSeq" id="WP_094798266.1">
    <property type="nucleotide sequence ID" value="NZ_NEVP01000001.1"/>
</dbReference>
<evidence type="ECO:0000256" key="1">
    <source>
        <dbReference type="ARBA" id="ARBA00005854"/>
    </source>
</evidence>
<dbReference type="Pfam" id="PF02826">
    <property type="entry name" value="2-Hacid_dh_C"/>
    <property type="match status" value="1"/>
</dbReference>
<feature type="domain" description="D-isomer specific 2-hydroxyacid dehydrogenase NAD-binding" evidence="6">
    <location>
        <begin position="124"/>
        <end position="300"/>
    </location>
</feature>
<dbReference type="PANTHER" id="PTHR42789:SF1">
    <property type="entry name" value="D-ISOMER SPECIFIC 2-HYDROXYACID DEHYDROGENASE FAMILY PROTEIN (AFU_ORTHOLOGUE AFUA_6G10090)"/>
    <property type="match status" value="1"/>
</dbReference>
<protein>
    <submittedName>
        <fullName evidence="7">3-phosphoglycerate dehydrogenase</fullName>
    </submittedName>
</protein>
<evidence type="ECO:0000256" key="3">
    <source>
        <dbReference type="ARBA" id="ARBA00023027"/>
    </source>
</evidence>
<evidence type="ECO:0000313" key="7">
    <source>
        <dbReference type="EMBL" id="OZI55214.1"/>
    </source>
</evidence>
<reference evidence="7 8" key="1">
    <citation type="submission" date="2017-05" db="EMBL/GenBank/DDBJ databases">
        <title>Complete and WGS of Bordetella genogroups.</title>
        <authorList>
            <person name="Spilker T."/>
            <person name="LiPuma J."/>
        </authorList>
    </citation>
    <scope>NUCLEOTIDE SEQUENCE [LARGE SCALE GENOMIC DNA]</scope>
    <source>
        <strain evidence="7 8">AU10456</strain>
    </source>
</reference>
<dbReference type="InterPro" id="IPR050857">
    <property type="entry name" value="D-2-hydroxyacid_DH"/>
</dbReference>
<feature type="domain" description="D-isomer specific 2-hydroxyacid dehydrogenase catalytic" evidence="5">
    <location>
        <begin position="29"/>
        <end position="332"/>
    </location>
</feature>
<evidence type="ECO:0000313" key="8">
    <source>
        <dbReference type="Proteomes" id="UP000216913"/>
    </source>
</evidence>
<dbReference type="AlphaFoldDB" id="A0A261TZU7"/>
<dbReference type="EMBL" id="NEVP01000001">
    <property type="protein sequence ID" value="OZI55214.1"/>
    <property type="molecule type" value="Genomic_DNA"/>
</dbReference>
<keyword evidence="3" id="KW-0520">NAD</keyword>
<accession>A0A261TZU7</accession>
<dbReference type="InterPro" id="IPR006140">
    <property type="entry name" value="D-isomer_DH_NAD-bd"/>
</dbReference>
<dbReference type="PANTHER" id="PTHR42789">
    <property type="entry name" value="D-ISOMER SPECIFIC 2-HYDROXYACID DEHYDROGENASE FAMILY PROTEIN (AFU_ORTHOLOGUE AFUA_6G10090)"/>
    <property type="match status" value="1"/>
</dbReference>